<keyword evidence="1" id="KW-0812">Transmembrane</keyword>
<dbReference type="Gene3D" id="1.10.167.10">
    <property type="entry name" value="Regulator of G-protein Signalling 4, domain 2"/>
    <property type="match status" value="1"/>
</dbReference>
<dbReference type="SUPFAM" id="SSF48097">
    <property type="entry name" value="Regulator of G-protein signaling, RGS"/>
    <property type="match status" value="1"/>
</dbReference>
<feature type="transmembrane region" description="Helical" evidence="1">
    <location>
        <begin position="12"/>
        <end position="36"/>
    </location>
</feature>
<gene>
    <name evidence="3" type="ORF">ROZALSC1DRAFT_21132</name>
</gene>
<feature type="transmembrane region" description="Helical" evidence="1">
    <location>
        <begin position="293"/>
        <end position="314"/>
    </location>
</feature>
<protein>
    <recommendedName>
        <fullName evidence="2">RGS domain-containing protein</fullName>
    </recommendedName>
</protein>
<keyword evidence="1" id="KW-1133">Transmembrane helix</keyword>
<evidence type="ECO:0000256" key="1">
    <source>
        <dbReference type="SAM" id="Phobius"/>
    </source>
</evidence>
<feature type="domain" description="RGS" evidence="2">
    <location>
        <begin position="368"/>
        <end position="501"/>
    </location>
</feature>
<dbReference type="Pfam" id="PF00615">
    <property type="entry name" value="RGS"/>
    <property type="match status" value="1"/>
</dbReference>
<feature type="transmembrane region" description="Helical" evidence="1">
    <location>
        <begin position="225"/>
        <end position="246"/>
    </location>
</feature>
<dbReference type="InterPro" id="IPR016137">
    <property type="entry name" value="RGS"/>
</dbReference>
<evidence type="ECO:0000313" key="3">
    <source>
        <dbReference type="EMBL" id="RKP20732.1"/>
    </source>
</evidence>
<feature type="transmembrane region" description="Helical" evidence="1">
    <location>
        <begin position="79"/>
        <end position="98"/>
    </location>
</feature>
<evidence type="ECO:0000313" key="4">
    <source>
        <dbReference type="Proteomes" id="UP000281549"/>
    </source>
</evidence>
<dbReference type="PANTHER" id="PTHR10845:SF192">
    <property type="entry name" value="DOUBLE HIT, ISOFORM B"/>
    <property type="match status" value="1"/>
</dbReference>
<feature type="transmembrane region" description="Helical" evidence="1">
    <location>
        <begin position="48"/>
        <end position="67"/>
    </location>
</feature>
<reference evidence="4" key="1">
    <citation type="journal article" date="2018" name="Nat. Microbiol.">
        <title>Leveraging single-cell genomics to expand the fungal tree of life.</title>
        <authorList>
            <person name="Ahrendt S.R."/>
            <person name="Quandt C.A."/>
            <person name="Ciobanu D."/>
            <person name="Clum A."/>
            <person name="Salamov A."/>
            <person name="Andreopoulos B."/>
            <person name="Cheng J.F."/>
            <person name="Woyke T."/>
            <person name="Pelin A."/>
            <person name="Henrissat B."/>
            <person name="Reynolds N.K."/>
            <person name="Benny G.L."/>
            <person name="Smith M.E."/>
            <person name="James T.Y."/>
            <person name="Grigoriev I.V."/>
        </authorList>
    </citation>
    <scope>NUCLEOTIDE SEQUENCE [LARGE SCALE GENOMIC DNA]</scope>
    <source>
        <strain evidence="4">CSF55</strain>
    </source>
</reference>
<dbReference type="Proteomes" id="UP000281549">
    <property type="component" value="Unassembled WGS sequence"/>
</dbReference>
<dbReference type="PANTHER" id="PTHR10845">
    <property type="entry name" value="REGULATOR OF G PROTEIN SIGNALING"/>
    <property type="match status" value="1"/>
</dbReference>
<sequence>MPQKVLQLSPVVVKSILAFLILYILYAMSAIVLYLLNRKHYFIQKRAVTLSVLGSLCSMYLIVVQITSHIYEGHYPCFLLLWAQSFFMPMFFVFSFFARAANLHYEYKANKAKMIYSRSNERRRESLYSSISNMQVRKSVELNENHHHSYPPYPPITSQQQQQSVNLDRRKSEAMLLQARKGKIPLFVAFAFVIHLIISILAQIYTKTYAFGNVICVGPKPEMRWVQVINNLYIIVGLPILLHKLNNVKDAFFIKRDVCRSITVALPLYSVFLLVKYWEPYQFIRNVVPAETFITISLIVYHTSSITSPVWYIFRNSKSETPFTVAPPMQSTPLPSIREEYVDQGRVLTDSIIEINIRRKPSLAEITNVDMIFDDPILLERFRDFTVLDFSVENLCFYEEYRDFKHALTLFNVDPGSNQNRQSLAEPNDEEITNPEIIQMILNIYSEYIMNGSPSELNLTEFARLGVSVNIENKNYFASIFDNVAGEILRLMNGCSLMRFIAMEKEGKRFETS</sequence>
<organism evidence="3 4">
    <name type="scientific">Rozella allomycis (strain CSF55)</name>
    <dbReference type="NCBI Taxonomy" id="988480"/>
    <lineage>
        <taxon>Eukaryota</taxon>
        <taxon>Fungi</taxon>
        <taxon>Fungi incertae sedis</taxon>
        <taxon>Cryptomycota</taxon>
        <taxon>Cryptomycota incertae sedis</taxon>
        <taxon>Rozella</taxon>
    </lineage>
</organism>
<dbReference type="SMART" id="SM00315">
    <property type="entry name" value="RGS"/>
    <property type="match status" value="1"/>
</dbReference>
<dbReference type="InterPro" id="IPR036305">
    <property type="entry name" value="RGS_sf"/>
</dbReference>
<feature type="transmembrane region" description="Helical" evidence="1">
    <location>
        <begin position="258"/>
        <end position="278"/>
    </location>
</feature>
<dbReference type="EMBL" id="ML005027">
    <property type="protein sequence ID" value="RKP20732.1"/>
    <property type="molecule type" value="Genomic_DNA"/>
</dbReference>
<dbReference type="PROSITE" id="PS50132">
    <property type="entry name" value="RGS"/>
    <property type="match status" value="1"/>
</dbReference>
<dbReference type="AlphaFoldDB" id="A0A4P9YNB1"/>
<proteinExistence type="predicted"/>
<keyword evidence="1" id="KW-0472">Membrane</keyword>
<accession>A0A4P9YNB1</accession>
<dbReference type="InterPro" id="IPR044926">
    <property type="entry name" value="RGS_subdomain_2"/>
</dbReference>
<feature type="transmembrane region" description="Helical" evidence="1">
    <location>
        <begin position="184"/>
        <end position="205"/>
    </location>
</feature>
<name>A0A4P9YNB1_ROZAC</name>
<evidence type="ECO:0000259" key="2">
    <source>
        <dbReference type="PROSITE" id="PS50132"/>
    </source>
</evidence>